<dbReference type="InterPro" id="IPR036388">
    <property type="entry name" value="WH-like_DNA-bd_sf"/>
</dbReference>
<protein>
    <submittedName>
        <fullName evidence="6">LysR family transcriptional regulator</fullName>
    </submittedName>
</protein>
<dbReference type="FunFam" id="1.10.10.10:FF:000001">
    <property type="entry name" value="LysR family transcriptional regulator"/>
    <property type="match status" value="1"/>
</dbReference>
<reference evidence="6 7" key="1">
    <citation type="submission" date="2020-10" db="EMBL/GenBank/DDBJ databases">
        <title>Complete genome sequence of Cupriavidus basilensis CCUG 49340T.</title>
        <authorList>
            <person name="Salva-Serra F."/>
            <person name="Donoso R.A."/>
            <person name="Cho K.H."/>
            <person name="Yoo J.A."/>
            <person name="Lee K."/>
            <person name="Yoon S.-H."/>
            <person name="Perez-Pantoja D."/>
            <person name="Moore E.R.B."/>
        </authorList>
    </citation>
    <scope>NUCLEOTIDE SEQUENCE [LARGE SCALE GENOMIC DNA]</scope>
    <source>
        <strain evidence="7">CCUG 49340</strain>
    </source>
</reference>
<dbReference type="RefSeq" id="WP_150985869.1">
    <property type="nucleotide sequence ID" value="NZ_CP062803.1"/>
</dbReference>
<dbReference type="GO" id="GO:0043565">
    <property type="term" value="F:sequence-specific DNA binding"/>
    <property type="evidence" value="ECO:0007669"/>
    <property type="project" value="TreeGrafter"/>
</dbReference>
<dbReference type="SUPFAM" id="SSF53850">
    <property type="entry name" value="Periplasmic binding protein-like II"/>
    <property type="match status" value="1"/>
</dbReference>
<dbReference type="AlphaFoldDB" id="A0A643FW40"/>
<dbReference type="Pfam" id="PF03466">
    <property type="entry name" value="LysR_substrate"/>
    <property type="match status" value="1"/>
</dbReference>
<keyword evidence="3" id="KW-0238">DNA-binding</keyword>
<organism evidence="6 7">
    <name type="scientific">Cupriavidus basilensis</name>
    <dbReference type="NCBI Taxonomy" id="68895"/>
    <lineage>
        <taxon>Bacteria</taxon>
        <taxon>Pseudomonadati</taxon>
        <taxon>Pseudomonadota</taxon>
        <taxon>Betaproteobacteria</taxon>
        <taxon>Burkholderiales</taxon>
        <taxon>Burkholderiaceae</taxon>
        <taxon>Cupriavidus</taxon>
    </lineage>
</organism>
<evidence type="ECO:0000256" key="1">
    <source>
        <dbReference type="ARBA" id="ARBA00009437"/>
    </source>
</evidence>
<comment type="similarity">
    <text evidence="1">Belongs to the LysR transcriptional regulatory family.</text>
</comment>
<dbReference type="InterPro" id="IPR005119">
    <property type="entry name" value="LysR_subst-bd"/>
</dbReference>
<evidence type="ECO:0000256" key="4">
    <source>
        <dbReference type="ARBA" id="ARBA00023163"/>
    </source>
</evidence>
<dbReference type="Gene3D" id="1.10.10.10">
    <property type="entry name" value="Winged helix-like DNA-binding domain superfamily/Winged helix DNA-binding domain"/>
    <property type="match status" value="1"/>
</dbReference>
<dbReference type="GO" id="GO:0003700">
    <property type="term" value="F:DNA-binding transcription factor activity"/>
    <property type="evidence" value="ECO:0007669"/>
    <property type="project" value="InterPro"/>
</dbReference>
<proteinExistence type="inferred from homology"/>
<dbReference type="PRINTS" id="PR00039">
    <property type="entry name" value="HTHLYSR"/>
</dbReference>
<dbReference type="GeneID" id="98400938"/>
<dbReference type="Gene3D" id="3.40.190.10">
    <property type="entry name" value="Periplasmic binding protein-like II"/>
    <property type="match status" value="2"/>
</dbReference>
<evidence type="ECO:0000313" key="7">
    <source>
        <dbReference type="Proteomes" id="UP000397656"/>
    </source>
</evidence>
<dbReference type="PANTHER" id="PTHR30537:SF74">
    <property type="entry name" value="HTH-TYPE TRANSCRIPTIONAL REGULATOR TRPI"/>
    <property type="match status" value="1"/>
</dbReference>
<evidence type="ECO:0000256" key="2">
    <source>
        <dbReference type="ARBA" id="ARBA00023015"/>
    </source>
</evidence>
<dbReference type="GO" id="GO:0006351">
    <property type="term" value="P:DNA-templated transcription"/>
    <property type="evidence" value="ECO:0007669"/>
    <property type="project" value="TreeGrafter"/>
</dbReference>
<dbReference type="EMBL" id="CP062803">
    <property type="protein sequence ID" value="QOT78036.1"/>
    <property type="molecule type" value="Genomic_DNA"/>
</dbReference>
<gene>
    <name evidence="6" type="ORF">F7R26_008475</name>
</gene>
<dbReference type="Pfam" id="PF00126">
    <property type="entry name" value="HTH_1"/>
    <property type="match status" value="1"/>
</dbReference>
<dbReference type="PROSITE" id="PS50931">
    <property type="entry name" value="HTH_LYSR"/>
    <property type="match status" value="1"/>
</dbReference>
<sequence>MVAPRVSLNALRAFEATARHGSFSAAAEELAVTHGAVSRQVRMLEETFGISLLRRTAQGAEPTPEGQRLAAGLKRGFDEIQSSVDQLKPGPLTLACSTSIMMYWVLPRLSSFQQKNPDVLLQYHMTSGPLDFTRDKVSVAIRLSSQEPPRDVIRTDICSEWVGPVCSPEYLRTLKLRTTSDLQRARLIYSHTRERAWLEWKACYAPEMGELILDEGFPHFYLLIQAARCGLGIANVPRMLVQDDLNSGTLVAPFGFVAGPNRLTIWVASHLTERSETKRLIDWLSGELRADERQNRATA</sequence>
<name>A0A643FW40_9BURK</name>
<keyword evidence="4" id="KW-0804">Transcription</keyword>
<evidence type="ECO:0000313" key="6">
    <source>
        <dbReference type="EMBL" id="QOT78036.1"/>
    </source>
</evidence>
<dbReference type="InterPro" id="IPR000847">
    <property type="entry name" value="LysR_HTH_N"/>
</dbReference>
<evidence type="ECO:0000256" key="3">
    <source>
        <dbReference type="ARBA" id="ARBA00023125"/>
    </source>
</evidence>
<feature type="domain" description="HTH lysR-type" evidence="5">
    <location>
        <begin position="6"/>
        <end position="63"/>
    </location>
</feature>
<dbReference type="SUPFAM" id="SSF46785">
    <property type="entry name" value="Winged helix' DNA-binding domain"/>
    <property type="match status" value="1"/>
</dbReference>
<dbReference type="InterPro" id="IPR058163">
    <property type="entry name" value="LysR-type_TF_proteobact-type"/>
</dbReference>
<evidence type="ECO:0000259" key="5">
    <source>
        <dbReference type="PROSITE" id="PS50931"/>
    </source>
</evidence>
<dbReference type="Proteomes" id="UP000397656">
    <property type="component" value="Chromosome 1"/>
</dbReference>
<dbReference type="PANTHER" id="PTHR30537">
    <property type="entry name" value="HTH-TYPE TRANSCRIPTIONAL REGULATOR"/>
    <property type="match status" value="1"/>
</dbReference>
<accession>A0A643FW40</accession>
<dbReference type="InterPro" id="IPR036390">
    <property type="entry name" value="WH_DNA-bd_sf"/>
</dbReference>
<keyword evidence="2" id="KW-0805">Transcription regulation</keyword>